<keyword evidence="2" id="KW-1185">Reference proteome</keyword>
<dbReference type="Gene3D" id="3.90.79.10">
    <property type="entry name" value="Nucleoside Triphosphate Pyrophosphohydrolase"/>
    <property type="match status" value="1"/>
</dbReference>
<protein>
    <submittedName>
        <fullName evidence="1">Phosphoesterase</fullName>
    </submittedName>
</protein>
<reference evidence="1 2" key="1">
    <citation type="submission" date="2019-11" db="EMBL/GenBank/DDBJ databases">
        <title>Comparative genomics of hydrocarbon-degrading Desulfosarcina strains.</title>
        <authorList>
            <person name="Watanabe M."/>
            <person name="Kojima H."/>
            <person name="Fukui M."/>
        </authorList>
    </citation>
    <scope>NUCLEOTIDE SEQUENCE [LARGE SCALE GENOMIC DNA]</scope>
    <source>
        <strain evidence="2">oXyS1</strain>
    </source>
</reference>
<dbReference type="SUPFAM" id="SSF55811">
    <property type="entry name" value="Nudix"/>
    <property type="match status" value="1"/>
</dbReference>
<dbReference type="Proteomes" id="UP000422108">
    <property type="component" value="Chromosome"/>
</dbReference>
<name>A0A5K8ABR0_9BACT</name>
<dbReference type="EMBL" id="AP021879">
    <property type="protein sequence ID" value="BBO89918.1"/>
    <property type="molecule type" value="Genomic_DNA"/>
</dbReference>
<proteinExistence type="predicted"/>
<dbReference type="InterPro" id="IPR015797">
    <property type="entry name" value="NUDIX_hydrolase-like_dom_sf"/>
</dbReference>
<sequence length="198" mass="23015">MNERIMVVKASLLEELGSFQGLMFDIEKYLNRINLDYFYVDRQEAETNFSYKQIIPYVLLNYRDKFLCYLRGELTNEGRLKGNYSLGIGGHVNDKDENLFESSIDAAKKRELSEEISIKTKYTDHTIALINDDSNPVGRVHLGIISVLKLNEKKVLKKEKSINKINFISIEEMKTNIDKYESWSKIIIKDIGKISDYL</sequence>
<evidence type="ECO:0000313" key="1">
    <source>
        <dbReference type="EMBL" id="BBO89918.1"/>
    </source>
</evidence>
<accession>A0A5K8ABR0</accession>
<gene>
    <name evidence="1" type="ORF">DSCOOX_30980</name>
</gene>
<organism evidence="1 2">
    <name type="scientific">Desulfosarcina ovata subsp. ovata</name>
    <dbReference type="NCBI Taxonomy" id="2752305"/>
    <lineage>
        <taxon>Bacteria</taxon>
        <taxon>Pseudomonadati</taxon>
        <taxon>Thermodesulfobacteriota</taxon>
        <taxon>Desulfobacteria</taxon>
        <taxon>Desulfobacterales</taxon>
        <taxon>Desulfosarcinaceae</taxon>
        <taxon>Desulfosarcina</taxon>
    </lineage>
</organism>
<evidence type="ECO:0000313" key="2">
    <source>
        <dbReference type="Proteomes" id="UP000422108"/>
    </source>
</evidence>
<dbReference type="AlphaFoldDB" id="A0A5K8ABR0"/>